<evidence type="ECO:0000313" key="3">
    <source>
        <dbReference type="Proteomes" id="UP000001054"/>
    </source>
</evidence>
<gene>
    <name evidence="2" type="ordered locus">NGR_c19820</name>
</gene>
<dbReference type="InterPro" id="IPR011009">
    <property type="entry name" value="Kinase-like_dom_sf"/>
</dbReference>
<evidence type="ECO:0000313" key="2">
    <source>
        <dbReference type="EMBL" id="ACP25745.1"/>
    </source>
</evidence>
<dbReference type="HOGENOM" id="CLU_074977_0_0_5"/>
<reference evidence="2 3" key="1">
    <citation type="journal article" date="2009" name="Appl. Environ. Microbiol.">
        <title>Rhizobium sp. strain NGR234 possesses a remarkable number of secretion systems.</title>
        <authorList>
            <person name="Schmeisser C."/>
            <person name="Liesegang H."/>
            <person name="Krysciak D."/>
            <person name="Bakkou N."/>
            <person name="Le Quere A."/>
            <person name="Wollherr A."/>
            <person name="Heinemeyer I."/>
            <person name="Morgenstern B."/>
            <person name="Pommerening-Roeser A."/>
            <person name="Flores M."/>
            <person name="Palacios R."/>
            <person name="Brenner S."/>
            <person name="Gottschalk G."/>
            <person name="Schmitz R.A."/>
            <person name="Broughton W.J."/>
            <person name="Perret X."/>
            <person name="Strittmatter A.W."/>
            <person name="Streit W.R."/>
        </authorList>
    </citation>
    <scope>NUCLEOTIDE SEQUENCE [LARGE SCALE GENOMIC DNA]</scope>
    <source>
        <strain evidence="3">NBRC 101917 / NGR234</strain>
    </source>
</reference>
<evidence type="ECO:0000259" key="1">
    <source>
        <dbReference type="Pfam" id="PF01636"/>
    </source>
</evidence>
<dbReference type="Gene3D" id="3.90.1200.10">
    <property type="match status" value="1"/>
</dbReference>
<accession>C3ME76</accession>
<organism evidence="2 3">
    <name type="scientific">Sinorhizobium fredii (strain NBRC 101917 / NGR234)</name>
    <dbReference type="NCBI Taxonomy" id="394"/>
    <lineage>
        <taxon>Bacteria</taxon>
        <taxon>Pseudomonadati</taxon>
        <taxon>Pseudomonadota</taxon>
        <taxon>Alphaproteobacteria</taxon>
        <taxon>Hyphomicrobiales</taxon>
        <taxon>Rhizobiaceae</taxon>
        <taxon>Sinorhizobium/Ensifer group</taxon>
        <taxon>Sinorhizobium</taxon>
    </lineage>
</organism>
<dbReference type="SUPFAM" id="SSF56112">
    <property type="entry name" value="Protein kinase-like (PK-like)"/>
    <property type="match status" value="1"/>
</dbReference>
<dbReference type="PANTHER" id="PTHR21310">
    <property type="entry name" value="AMINOGLYCOSIDE PHOSPHOTRANSFERASE-RELATED-RELATED"/>
    <property type="match status" value="1"/>
</dbReference>
<protein>
    <submittedName>
        <fullName evidence="2">Aminoglycoside phosphotransferase</fullName>
    </submittedName>
</protein>
<dbReference type="eggNOG" id="COG3173">
    <property type="taxonomic scope" value="Bacteria"/>
</dbReference>
<proteinExistence type="predicted"/>
<feature type="domain" description="Aminoglycoside phosphotransferase" evidence="1">
    <location>
        <begin position="42"/>
        <end position="268"/>
    </location>
</feature>
<dbReference type="InterPro" id="IPR051678">
    <property type="entry name" value="AGP_Transferase"/>
</dbReference>
<dbReference type="Proteomes" id="UP000001054">
    <property type="component" value="Chromosome"/>
</dbReference>
<name>C3ME76_SINFN</name>
<dbReference type="STRING" id="394.NGR_c19820"/>
<dbReference type="PATRIC" id="fig|394.7.peg.4806"/>
<dbReference type="AlphaFoldDB" id="C3ME76"/>
<keyword evidence="3" id="KW-1185">Reference proteome</keyword>
<dbReference type="KEGG" id="rhi:NGR_c19820"/>
<dbReference type="PANTHER" id="PTHR21310:SF42">
    <property type="entry name" value="BIFUNCTIONAL AAC_APH"/>
    <property type="match status" value="1"/>
</dbReference>
<dbReference type="CDD" id="cd05155">
    <property type="entry name" value="APH_ChoK_like_1"/>
    <property type="match status" value="1"/>
</dbReference>
<dbReference type="Pfam" id="PF01636">
    <property type="entry name" value="APH"/>
    <property type="match status" value="1"/>
</dbReference>
<sequence length="306" mass="34000">MQRQGSMAASSDKIEIDVSLVRRLIAKQFPQWTDLPVRPVRHGGWDNRTFHLGDDLAVRLPSAASYALQVEKEQRWLPRLAPHLPLPIPAPMAMGRPGEGYPWHWSIYQWRKGEIATHAPITDRSVFAVALAEFLAALQATNADGGPLPGQHNFFRGGPLTVYEHETRWALAALEGRIDTDLARSVWDAALAAKWMGEPVWFHGDVSSGNLLVENGRLGAVIDFGTSGVGDPACDLSIAWTMFDGESREAFREALPLDRGTWARGRGWTLWKALIVAAEMPGTDRLEVEKSRRVIAEVLVDHARFD</sequence>
<dbReference type="OrthoDB" id="3806873at2"/>
<dbReference type="Gene3D" id="3.30.200.20">
    <property type="entry name" value="Phosphorylase Kinase, domain 1"/>
    <property type="match status" value="1"/>
</dbReference>
<dbReference type="EMBL" id="CP001389">
    <property type="protein sequence ID" value="ACP25745.1"/>
    <property type="molecule type" value="Genomic_DNA"/>
</dbReference>
<dbReference type="InterPro" id="IPR002575">
    <property type="entry name" value="Aminoglycoside_PTrfase"/>
</dbReference>